<feature type="domain" description="DNA mismatch repair proteins mutS family" evidence="5">
    <location>
        <begin position="420"/>
        <end position="595"/>
    </location>
</feature>
<name>A0A7K1Y809_9SPHI</name>
<keyword evidence="1" id="KW-0547">Nucleotide-binding</keyword>
<dbReference type="Pfam" id="PF00488">
    <property type="entry name" value="MutS_V"/>
    <property type="match status" value="1"/>
</dbReference>
<dbReference type="Proteomes" id="UP000466586">
    <property type="component" value="Unassembled WGS sequence"/>
</dbReference>
<dbReference type="RefSeq" id="WP_160843369.1">
    <property type="nucleotide sequence ID" value="NZ_WVHT01000002.1"/>
</dbReference>
<dbReference type="InterPro" id="IPR036187">
    <property type="entry name" value="DNA_mismatch_repair_MutS_sf"/>
</dbReference>
<dbReference type="PANTHER" id="PTHR11361">
    <property type="entry name" value="DNA MISMATCH REPAIR PROTEIN MUTS FAMILY MEMBER"/>
    <property type="match status" value="1"/>
</dbReference>
<dbReference type="InterPro" id="IPR027417">
    <property type="entry name" value="P-loop_NTPase"/>
</dbReference>
<dbReference type="SUPFAM" id="SSF48334">
    <property type="entry name" value="DNA repair protein MutS, domain III"/>
    <property type="match status" value="1"/>
</dbReference>
<keyword evidence="4" id="KW-0812">Transmembrane</keyword>
<dbReference type="InterPro" id="IPR045076">
    <property type="entry name" value="MutS"/>
</dbReference>
<dbReference type="Gene3D" id="3.40.50.300">
    <property type="entry name" value="P-loop containing nucleotide triphosphate hydrolases"/>
    <property type="match status" value="1"/>
</dbReference>
<keyword evidence="7" id="KW-1185">Reference proteome</keyword>
<protein>
    <submittedName>
        <fullName evidence="6">DNA mismatch repair protein MutS</fullName>
    </submittedName>
</protein>
<dbReference type="GO" id="GO:0140664">
    <property type="term" value="F:ATP-dependent DNA damage sensor activity"/>
    <property type="evidence" value="ECO:0007669"/>
    <property type="project" value="InterPro"/>
</dbReference>
<dbReference type="InterPro" id="IPR007696">
    <property type="entry name" value="DNA_mismatch_repair_MutS_core"/>
</dbReference>
<dbReference type="Gene3D" id="1.10.1420.10">
    <property type="match status" value="1"/>
</dbReference>
<evidence type="ECO:0000256" key="1">
    <source>
        <dbReference type="ARBA" id="ARBA00022741"/>
    </source>
</evidence>
<comment type="caution">
    <text evidence="6">The sequence shown here is derived from an EMBL/GenBank/DDBJ whole genome shotgun (WGS) entry which is preliminary data.</text>
</comment>
<keyword evidence="4" id="KW-1133">Transmembrane helix</keyword>
<dbReference type="GO" id="GO:0006298">
    <property type="term" value="P:mismatch repair"/>
    <property type="evidence" value="ECO:0007669"/>
    <property type="project" value="InterPro"/>
</dbReference>
<accession>A0A7K1Y809</accession>
<feature type="transmembrane region" description="Helical" evidence="4">
    <location>
        <begin position="312"/>
        <end position="337"/>
    </location>
</feature>
<feature type="transmembrane region" description="Helical" evidence="4">
    <location>
        <begin position="55"/>
        <end position="74"/>
    </location>
</feature>
<dbReference type="AlphaFoldDB" id="A0A7K1Y809"/>
<reference evidence="6 7" key="1">
    <citation type="submission" date="2019-11" db="EMBL/GenBank/DDBJ databases">
        <title>Pedobacter sp. HMF7647 Genome sequencing and assembly.</title>
        <authorList>
            <person name="Kang H."/>
            <person name="Kim H."/>
            <person name="Joh K."/>
        </authorList>
    </citation>
    <scope>NUCLEOTIDE SEQUENCE [LARGE SCALE GENOMIC DNA]</scope>
    <source>
        <strain evidence="6 7">HMF7647</strain>
    </source>
</reference>
<dbReference type="InterPro" id="IPR000432">
    <property type="entry name" value="DNA_mismatch_repair_MutS_C"/>
</dbReference>
<keyword evidence="2" id="KW-0067">ATP-binding</keyword>
<organism evidence="6 7">
    <name type="scientific">Hufsiella arboris</name>
    <dbReference type="NCBI Taxonomy" id="2695275"/>
    <lineage>
        <taxon>Bacteria</taxon>
        <taxon>Pseudomonadati</taxon>
        <taxon>Bacteroidota</taxon>
        <taxon>Sphingobacteriia</taxon>
        <taxon>Sphingobacteriales</taxon>
        <taxon>Sphingobacteriaceae</taxon>
        <taxon>Hufsiella</taxon>
    </lineage>
</organism>
<dbReference type="PANTHER" id="PTHR11361:SF99">
    <property type="entry name" value="DNA MISMATCH REPAIR PROTEIN"/>
    <property type="match status" value="1"/>
</dbReference>
<dbReference type="GO" id="GO:0005524">
    <property type="term" value="F:ATP binding"/>
    <property type="evidence" value="ECO:0007669"/>
    <property type="project" value="UniProtKB-KW"/>
</dbReference>
<feature type="transmembrane region" description="Helical" evidence="4">
    <location>
        <begin position="31"/>
        <end position="49"/>
    </location>
</feature>
<evidence type="ECO:0000256" key="3">
    <source>
        <dbReference type="ARBA" id="ARBA00023125"/>
    </source>
</evidence>
<proteinExistence type="predicted"/>
<feature type="transmembrane region" description="Helical" evidence="4">
    <location>
        <begin position="230"/>
        <end position="254"/>
    </location>
</feature>
<gene>
    <name evidence="6" type="ORF">GS399_04335</name>
</gene>
<evidence type="ECO:0000313" key="7">
    <source>
        <dbReference type="Proteomes" id="UP000466586"/>
    </source>
</evidence>
<feature type="transmembrane region" description="Helical" evidence="4">
    <location>
        <begin position="205"/>
        <end position="224"/>
    </location>
</feature>
<evidence type="ECO:0000313" key="6">
    <source>
        <dbReference type="EMBL" id="MXV50188.1"/>
    </source>
</evidence>
<keyword evidence="3" id="KW-0238">DNA-binding</keyword>
<dbReference type="GO" id="GO:0030983">
    <property type="term" value="F:mismatched DNA binding"/>
    <property type="evidence" value="ECO:0007669"/>
    <property type="project" value="InterPro"/>
</dbReference>
<evidence type="ECO:0000256" key="4">
    <source>
        <dbReference type="SAM" id="Phobius"/>
    </source>
</evidence>
<keyword evidence="4" id="KW-0472">Membrane</keyword>
<evidence type="ECO:0000259" key="5">
    <source>
        <dbReference type="SMART" id="SM00534"/>
    </source>
</evidence>
<dbReference type="Pfam" id="PF05192">
    <property type="entry name" value="MutS_III"/>
    <property type="match status" value="1"/>
</dbReference>
<sequence length="601" mass="67199">MDASTEKYYRERIALAEDKIKKERKFVNGYSFLRLFMILAGIALTGLAIKHENILLTELAIIATFIAFAIVVRVQVTHIKLRDYHTTFRQVNENELNCLAGKANSYSCGAEFANDLHPYTSDLDIFGKKSLFALLNRCSTRGANLLLASWLRNPAEVNEVEKRQELVKVLASDGEWIQKFQATLISDEAEVDLNRLFSSLKAFPAGLDSCTAIFVKLSPLIFFISAALSFFFYQALIVLFITGLSNIFLVVYFLPRIAKASRITGKISSDMYRYSGAFMLMESNPAIAALLAKGLEGSGADSVTVSKEVKRLAAISARLDVGAIPLIGPLLNIFMAWNVRHFSTLAKWVEENKGLLPEAFAVLAETEALLSLSVLYRNHPDWVFPTVVSQSPAMTAVQLGHPLIRDNVRVYNDFSLGDTGHIDIITGSNMAGKSTFLRTIGINAVLALAGAPVCARSMQLSSFQVFTYMRIKDSVNDDISTFKAELNRLKYLFQYISENQHVYFLIDEMLRGTNSADKYRGSKAIIEKLISMQGIGMVATHDLEISRLEATHEGYVRNYYFDIQVDNDDMYFDYKLKHGICKTFNASLLLKNIGININKIV</sequence>
<dbReference type="EMBL" id="WVHT01000002">
    <property type="protein sequence ID" value="MXV50188.1"/>
    <property type="molecule type" value="Genomic_DNA"/>
</dbReference>
<dbReference type="SMART" id="SM00534">
    <property type="entry name" value="MUTSac"/>
    <property type="match status" value="1"/>
</dbReference>
<evidence type="ECO:0000256" key="2">
    <source>
        <dbReference type="ARBA" id="ARBA00022840"/>
    </source>
</evidence>
<dbReference type="SUPFAM" id="SSF52540">
    <property type="entry name" value="P-loop containing nucleoside triphosphate hydrolases"/>
    <property type="match status" value="1"/>
</dbReference>